<dbReference type="EMBL" id="CM023481">
    <property type="protein sequence ID" value="KAH6948349.1"/>
    <property type="molecule type" value="Genomic_DNA"/>
</dbReference>
<accession>A0ACB7TQM5</accession>
<sequence>MNRGSTWHGGLYGLPQELSRPLTQHSLNTTASARFPRNPSGCCPSRPSKGDWPGRRCPRGHLDAAPPPFGSSSSAALHAAPSALLVIAKRAGQGGQISLRGLRCTCRDRSGDGRTPLFAPVEIERPLMRARGCLPRSI</sequence>
<name>A0ACB7TQM5_HYAAI</name>
<reference evidence="1" key="1">
    <citation type="submission" date="2020-05" db="EMBL/GenBank/DDBJ databases">
        <title>Large-scale comparative analyses of tick genomes elucidate their genetic diversity and vector capacities.</title>
        <authorList>
            <person name="Jia N."/>
            <person name="Wang J."/>
            <person name="Shi W."/>
            <person name="Du L."/>
            <person name="Sun Y."/>
            <person name="Zhan W."/>
            <person name="Jiang J."/>
            <person name="Wang Q."/>
            <person name="Zhang B."/>
            <person name="Ji P."/>
            <person name="Sakyi L.B."/>
            <person name="Cui X."/>
            <person name="Yuan T."/>
            <person name="Jiang B."/>
            <person name="Yang W."/>
            <person name="Lam T.T.-Y."/>
            <person name="Chang Q."/>
            <person name="Ding S."/>
            <person name="Wang X."/>
            <person name="Zhu J."/>
            <person name="Ruan X."/>
            <person name="Zhao L."/>
            <person name="Wei J."/>
            <person name="Que T."/>
            <person name="Du C."/>
            <person name="Cheng J."/>
            <person name="Dai P."/>
            <person name="Han X."/>
            <person name="Huang E."/>
            <person name="Gao Y."/>
            <person name="Liu J."/>
            <person name="Shao H."/>
            <person name="Ye R."/>
            <person name="Li L."/>
            <person name="Wei W."/>
            <person name="Wang X."/>
            <person name="Wang C."/>
            <person name="Yang T."/>
            <person name="Huo Q."/>
            <person name="Li W."/>
            <person name="Guo W."/>
            <person name="Chen H."/>
            <person name="Zhou L."/>
            <person name="Ni X."/>
            <person name="Tian J."/>
            <person name="Zhou Y."/>
            <person name="Sheng Y."/>
            <person name="Liu T."/>
            <person name="Pan Y."/>
            <person name="Xia L."/>
            <person name="Li J."/>
            <person name="Zhao F."/>
            <person name="Cao W."/>
        </authorList>
    </citation>
    <scope>NUCLEOTIDE SEQUENCE</scope>
    <source>
        <strain evidence="1">Hyas-2018</strain>
    </source>
</reference>
<dbReference type="Proteomes" id="UP000821845">
    <property type="component" value="Chromosome 1"/>
</dbReference>
<organism evidence="1 2">
    <name type="scientific">Hyalomma asiaticum</name>
    <name type="common">Tick</name>
    <dbReference type="NCBI Taxonomy" id="266040"/>
    <lineage>
        <taxon>Eukaryota</taxon>
        <taxon>Metazoa</taxon>
        <taxon>Ecdysozoa</taxon>
        <taxon>Arthropoda</taxon>
        <taxon>Chelicerata</taxon>
        <taxon>Arachnida</taxon>
        <taxon>Acari</taxon>
        <taxon>Parasitiformes</taxon>
        <taxon>Ixodida</taxon>
        <taxon>Ixodoidea</taxon>
        <taxon>Ixodidae</taxon>
        <taxon>Hyalomminae</taxon>
        <taxon>Hyalomma</taxon>
    </lineage>
</organism>
<proteinExistence type="predicted"/>
<gene>
    <name evidence="1" type="ORF">HPB50_023460</name>
</gene>
<keyword evidence="2" id="KW-1185">Reference proteome</keyword>
<comment type="caution">
    <text evidence="1">The sequence shown here is derived from an EMBL/GenBank/DDBJ whole genome shotgun (WGS) entry which is preliminary data.</text>
</comment>
<evidence type="ECO:0000313" key="2">
    <source>
        <dbReference type="Proteomes" id="UP000821845"/>
    </source>
</evidence>
<protein>
    <submittedName>
        <fullName evidence="1">Uncharacterized protein</fullName>
    </submittedName>
</protein>
<evidence type="ECO:0000313" key="1">
    <source>
        <dbReference type="EMBL" id="KAH6948349.1"/>
    </source>
</evidence>